<dbReference type="GO" id="GO:0000049">
    <property type="term" value="F:tRNA binding"/>
    <property type="evidence" value="ECO:0007669"/>
    <property type="project" value="UniProtKB-UniRule"/>
</dbReference>
<dbReference type="InterPro" id="IPR045546">
    <property type="entry name" value="Exportin-T_C"/>
</dbReference>
<evidence type="ECO:0000256" key="8">
    <source>
        <dbReference type="ARBA" id="ARBA00029784"/>
    </source>
</evidence>
<name>A0AAN9YY73_9ORTH</name>
<dbReference type="InterPro" id="IPR016024">
    <property type="entry name" value="ARM-type_fold"/>
</dbReference>
<organism evidence="13 14">
    <name type="scientific">Gryllus longicercus</name>
    <dbReference type="NCBI Taxonomy" id="2509291"/>
    <lineage>
        <taxon>Eukaryota</taxon>
        <taxon>Metazoa</taxon>
        <taxon>Ecdysozoa</taxon>
        <taxon>Arthropoda</taxon>
        <taxon>Hexapoda</taxon>
        <taxon>Insecta</taxon>
        <taxon>Pterygota</taxon>
        <taxon>Neoptera</taxon>
        <taxon>Polyneoptera</taxon>
        <taxon>Orthoptera</taxon>
        <taxon>Ensifera</taxon>
        <taxon>Gryllidea</taxon>
        <taxon>Grylloidea</taxon>
        <taxon>Gryllidae</taxon>
        <taxon>Gryllinae</taxon>
        <taxon>Gryllus</taxon>
    </lineage>
</organism>
<evidence type="ECO:0000256" key="10">
    <source>
        <dbReference type="RuleBase" id="RU366037"/>
    </source>
</evidence>
<feature type="domain" description="Exportin-T C-terminal" evidence="12">
    <location>
        <begin position="330"/>
        <end position="963"/>
    </location>
</feature>
<reference evidence="13 14" key="1">
    <citation type="submission" date="2024-03" db="EMBL/GenBank/DDBJ databases">
        <title>The genome assembly and annotation of the cricket Gryllus longicercus Weissman &amp; Gray.</title>
        <authorList>
            <person name="Szrajer S."/>
            <person name="Gray D."/>
            <person name="Ylla G."/>
        </authorList>
    </citation>
    <scope>NUCLEOTIDE SEQUENCE [LARGE SCALE GENOMIC DNA]</scope>
    <source>
        <strain evidence="13">DAG 2021-001</strain>
        <tissue evidence="13">Whole body minus gut</tissue>
    </source>
</reference>
<keyword evidence="5 10" id="KW-0820">tRNA-binding</keyword>
<evidence type="ECO:0000313" key="13">
    <source>
        <dbReference type="EMBL" id="KAK7788407.1"/>
    </source>
</evidence>
<comment type="subcellular location">
    <subcellularLocation>
        <location evidence="1 10">Cytoplasm</location>
    </subcellularLocation>
    <subcellularLocation>
        <location evidence="10">Nucleus</location>
    </subcellularLocation>
    <text evidence="10">Shuttles between the nucleus and the cytoplasm.</text>
</comment>
<dbReference type="GO" id="GO:0005737">
    <property type="term" value="C:cytoplasm"/>
    <property type="evidence" value="ECO:0007669"/>
    <property type="project" value="UniProtKB-SubCell"/>
</dbReference>
<keyword evidence="3 10" id="KW-0813">Transport</keyword>
<comment type="caution">
    <text evidence="13">The sequence shown here is derived from an EMBL/GenBank/DDBJ whole genome shotgun (WGS) entry which is preliminary data.</text>
</comment>
<keyword evidence="7 10" id="KW-0539">Nucleus</keyword>
<keyword evidence="4 10" id="KW-0963">Cytoplasm</keyword>
<dbReference type="SUPFAM" id="SSF48371">
    <property type="entry name" value="ARM repeat"/>
    <property type="match status" value="1"/>
</dbReference>
<dbReference type="GO" id="GO:0016363">
    <property type="term" value="C:nuclear matrix"/>
    <property type="evidence" value="ECO:0007669"/>
    <property type="project" value="TreeGrafter"/>
</dbReference>
<dbReference type="GO" id="GO:0071528">
    <property type="term" value="P:tRNA re-export from nucleus"/>
    <property type="evidence" value="ECO:0007669"/>
    <property type="project" value="UniProtKB-UniRule"/>
</dbReference>
<dbReference type="InterPro" id="IPR040017">
    <property type="entry name" value="XPOT"/>
</dbReference>
<evidence type="ECO:0000256" key="7">
    <source>
        <dbReference type="ARBA" id="ARBA00023242"/>
    </source>
</evidence>
<evidence type="ECO:0000256" key="5">
    <source>
        <dbReference type="ARBA" id="ARBA00022555"/>
    </source>
</evidence>
<dbReference type="GO" id="GO:0031267">
    <property type="term" value="F:small GTPase binding"/>
    <property type="evidence" value="ECO:0007669"/>
    <property type="project" value="InterPro"/>
</dbReference>
<dbReference type="PANTHER" id="PTHR15952:SF11">
    <property type="entry name" value="EXPORTIN-T"/>
    <property type="match status" value="1"/>
</dbReference>
<feature type="domain" description="Exportin-1/Importin-beta-like" evidence="11">
    <location>
        <begin position="108"/>
        <end position="255"/>
    </location>
</feature>
<evidence type="ECO:0000256" key="1">
    <source>
        <dbReference type="ARBA" id="ARBA00004496"/>
    </source>
</evidence>
<dbReference type="Pfam" id="PF08389">
    <property type="entry name" value="Xpo1"/>
    <property type="match status" value="1"/>
</dbReference>
<dbReference type="EMBL" id="JAZDUA010001136">
    <property type="protein sequence ID" value="KAK7788407.1"/>
    <property type="molecule type" value="Genomic_DNA"/>
</dbReference>
<dbReference type="Gene3D" id="1.25.10.10">
    <property type="entry name" value="Leucine-rich Repeat Variant"/>
    <property type="match status" value="1"/>
</dbReference>
<gene>
    <name evidence="13" type="ORF">R5R35_013962</name>
</gene>
<dbReference type="PANTHER" id="PTHR15952">
    <property type="entry name" value="EXPORTIN-T/LOS1"/>
    <property type="match status" value="1"/>
</dbReference>
<comment type="function">
    <text evidence="10">tRNA nucleus export receptor which facilitates tRNA translocation across the nuclear pore complex.</text>
</comment>
<accession>A0AAN9YY73</accession>
<evidence type="ECO:0000256" key="2">
    <source>
        <dbReference type="ARBA" id="ARBA00018928"/>
    </source>
</evidence>
<evidence type="ECO:0000256" key="3">
    <source>
        <dbReference type="ARBA" id="ARBA00022448"/>
    </source>
</evidence>
<dbReference type="InterPro" id="IPR011989">
    <property type="entry name" value="ARM-like"/>
</dbReference>
<evidence type="ECO:0000256" key="9">
    <source>
        <dbReference type="ARBA" id="ARBA00032199"/>
    </source>
</evidence>
<dbReference type="AlphaFoldDB" id="A0AAN9YY73"/>
<evidence type="ECO:0000259" key="12">
    <source>
        <dbReference type="Pfam" id="PF19282"/>
    </source>
</evidence>
<proteinExistence type="inferred from homology"/>
<dbReference type="Proteomes" id="UP001378592">
    <property type="component" value="Unassembled WGS sequence"/>
</dbReference>
<evidence type="ECO:0000256" key="6">
    <source>
        <dbReference type="ARBA" id="ARBA00022884"/>
    </source>
</evidence>
<comment type="similarity">
    <text evidence="10">Belongs to the exportin family.</text>
</comment>
<sequence>MKMCEEMNKPQVMGMSNNLHDPSSMTEVLAFVEELRSSSNGWQRCVESLINGEIQDDRLKFLGLQTIEYYLKNNYEKAPQTEQDIVRQFLSRWIQLKCGQLEVSDAVFVKNKAAQIFALAFVHDFPHRWPTFFSDLIETLSLGPKAVDHFLRVLSAIDTEIADREMPYTQIQIQRNTIIKNAMRETCVEKIVSALYDILNTYEMSHPQLASHCLEALANYIHWIDIGLVANEHFVGTLLRLLNLVPVRESVIVCMQSIVHKGMDPLEKFTLVESLICVLNNVGVFVRSADDDSEFCTKLSHLVNSIGLALLDSFNKTQKSGPADKVPFIEQAIDAKVPIMVTFLGNDYDDVSSAVLEFAKDYVHFLKGRPSLNEQQVKNTQQLMVTVIHKMKYDESYKFDHDGEDEAEFQDFRKNLKVVFDNLVGLNKDLVFNYIMELATRAIGEWRTSPFADVEVSLAVVYYVGEVLPTHAGQYAPNDHVQLHTLLCLILDSGVSAYPHPAVPLQFFEVMTRYQRILLPEPQRILSIISAFLGTCGLRHPNAKVRSRAAYLFCKFIKGSKAVIQAFTKDILVPLQELLTVSNQTNGCKEDWMSSDDQLFLFEAAGTLIISSTLPDAEKVTAFKTLLLPIISKYEYLLKEISQENNVKRQEALANSMCHMIAITTRTSKAFTTQMPMKSIGCVPVYIDCLNMFLNSLQVSVQSSTIQNSVRQFLHRMVVCLDTEILPYIPRASQGLLKNNDIKSMQEYIPLLVQIISKFKKDVQPFLQECLTPIVTAIFSTLLAPLEEGDEDGKVEKNSLRKLYFQFISAVITNAIEVFHGQQSVVKQEILMSVVQGADDPIDPVMQKNCFVILRKLIESSGEEISAASGNDFLLFMHQTVIRLCFEVVLKSACTAHTPNTDVVLMECAACLKAMYNKRGEEMVTFVETTCLANPQIPPQRRGEFAFALKSDTKTLKNFLKIMYQLNS</sequence>
<keyword evidence="6 10" id="KW-0694">RNA-binding</keyword>
<evidence type="ECO:0000259" key="11">
    <source>
        <dbReference type="Pfam" id="PF08389"/>
    </source>
</evidence>
<dbReference type="Pfam" id="PF19282">
    <property type="entry name" value="Exportin-T"/>
    <property type="match status" value="1"/>
</dbReference>
<dbReference type="InterPro" id="IPR013598">
    <property type="entry name" value="Exportin-1/Importin-b-like"/>
</dbReference>
<keyword evidence="14" id="KW-1185">Reference proteome</keyword>
<evidence type="ECO:0000256" key="4">
    <source>
        <dbReference type="ARBA" id="ARBA00022490"/>
    </source>
</evidence>
<protein>
    <recommendedName>
        <fullName evidence="2 10">Exportin-T</fullName>
    </recommendedName>
    <alternativeName>
        <fullName evidence="8 10">Exportin(tRNA)</fullName>
    </alternativeName>
    <alternativeName>
        <fullName evidence="9 10">tRNA exportin</fullName>
    </alternativeName>
</protein>
<dbReference type="GO" id="GO:0005643">
    <property type="term" value="C:nuclear pore"/>
    <property type="evidence" value="ECO:0007669"/>
    <property type="project" value="TreeGrafter"/>
</dbReference>
<evidence type="ECO:0000313" key="14">
    <source>
        <dbReference type="Proteomes" id="UP001378592"/>
    </source>
</evidence>